<dbReference type="Pfam" id="PF00787">
    <property type="entry name" value="PX"/>
    <property type="match status" value="1"/>
</dbReference>
<dbReference type="CDD" id="cd06093">
    <property type="entry name" value="PX_domain"/>
    <property type="match status" value="1"/>
</dbReference>
<dbReference type="PROSITE" id="PS50195">
    <property type="entry name" value="PX"/>
    <property type="match status" value="1"/>
</dbReference>
<dbReference type="Gene3D" id="3.30.1520.10">
    <property type="entry name" value="Phox-like domain"/>
    <property type="match status" value="1"/>
</dbReference>
<dbReference type="OrthoDB" id="62890at2759"/>
<name>A0A024U5J9_9STRA</name>
<dbReference type="SUPFAM" id="SSF64268">
    <property type="entry name" value="PX domain"/>
    <property type="match status" value="1"/>
</dbReference>
<sequence length="234" mass="27187">MIRHVGPRTLGMDNGLYTIIQKEQRGHLSTKLWTTTDKYRQQRLATKAHALVLDNMKGFIVHEVVPQVSKCGDYVEYVFVMENSRCGTMWEIKRRYSLFHDLREDLEELFETPHCHYCKKAIESLQSLSFPPKRFFHSDGIIMQRVVDFHAYIQAILKILSSPYCRNCSLVSVNAHSLIKRFLLSGMRLRDVMESKHQTPYSIPLILRELQVCGQGKRLEPIVEQPSLSMTKAC</sequence>
<accession>A0A024U5J9</accession>
<organism evidence="2">
    <name type="scientific">Aphanomyces invadans</name>
    <dbReference type="NCBI Taxonomy" id="157072"/>
    <lineage>
        <taxon>Eukaryota</taxon>
        <taxon>Sar</taxon>
        <taxon>Stramenopiles</taxon>
        <taxon>Oomycota</taxon>
        <taxon>Saprolegniomycetes</taxon>
        <taxon>Saprolegniales</taxon>
        <taxon>Verrucalvaceae</taxon>
        <taxon>Aphanomyces</taxon>
    </lineage>
</organism>
<dbReference type="EMBL" id="KI913962">
    <property type="protein sequence ID" value="ETW01691.1"/>
    <property type="molecule type" value="Genomic_DNA"/>
</dbReference>
<dbReference type="InterPro" id="IPR036871">
    <property type="entry name" value="PX_dom_sf"/>
</dbReference>
<proteinExistence type="predicted"/>
<dbReference type="RefSeq" id="XP_008869539.1">
    <property type="nucleotide sequence ID" value="XM_008871317.1"/>
</dbReference>
<dbReference type="VEuPathDB" id="FungiDB:H310_06308"/>
<reference evidence="2" key="1">
    <citation type="submission" date="2013-12" db="EMBL/GenBank/DDBJ databases">
        <title>The Genome Sequence of Aphanomyces invadans NJM9701.</title>
        <authorList>
            <consortium name="The Broad Institute Genomics Platform"/>
            <person name="Russ C."/>
            <person name="Tyler B."/>
            <person name="van West P."/>
            <person name="Dieguez-Uribeondo J."/>
            <person name="Young S.K."/>
            <person name="Zeng Q."/>
            <person name="Gargeya S."/>
            <person name="Fitzgerald M."/>
            <person name="Abouelleil A."/>
            <person name="Alvarado L."/>
            <person name="Chapman S.B."/>
            <person name="Gainer-Dewar J."/>
            <person name="Goldberg J."/>
            <person name="Griggs A."/>
            <person name="Gujja S."/>
            <person name="Hansen M."/>
            <person name="Howarth C."/>
            <person name="Imamovic A."/>
            <person name="Ireland A."/>
            <person name="Larimer J."/>
            <person name="McCowan C."/>
            <person name="Murphy C."/>
            <person name="Pearson M."/>
            <person name="Poon T.W."/>
            <person name="Priest M."/>
            <person name="Roberts A."/>
            <person name="Saif S."/>
            <person name="Shea T."/>
            <person name="Sykes S."/>
            <person name="Wortman J."/>
            <person name="Nusbaum C."/>
            <person name="Birren B."/>
        </authorList>
    </citation>
    <scope>NUCLEOTIDE SEQUENCE [LARGE SCALE GENOMIC DNA]</scope>
    <source>
        <strain evidence="2">NJM9701</strain>
    </source>
</reference>
<dbReference type="AlphaFoldDB" id="A0A024U5J9"/>
<dbReference type="InterPro" id="IPR001683">
    <property type="entry name" value="PX_dom"/>
</dbReference>
<feature type="domain" description="PX" evidence="1">
    <location>
        <begin position="55"/>
        <end position="190"/>
    </location>
</feature>
<evidence type="ECO:0000259" key="1">
    <source>
        <dbReference type="PROSITE" id="PS50195"/>
    </source>
</evidence>
<dbReference type="eggNOG" id="ENOG502SFPW">
    <property type="taxonomic scope" value="Eukaryota"/>
</dbReference>
<dbReference type="GeneID" id="20083358"/>
<evidence type="ECO:0000313" key="2">
    <source>
        <dbReference type="EMBL" id="ETW01691.1"/>
    </source>
</evidence>
<gene>
    <name evidence="2" type="ORF">H310_06308</name>
</gene>
<dbReference type="GO" id="GO:0035091">
    <property type="term" value="F:phosphatidylinositol binding"/>
    <property type="evidence" value="ECO:0007669"/>
    <property type="project" value="InterPro"/>
</dbReference>
<protein>
    <recommendedName>
        <fullName evidence="1">PX domain-containing protein</fullName>
    </recommendedName>
</protein>